<keyword evidence="1" id="KW-1133">Transmembrane helix</keyword>
<dbReference type="PANTHER" id="PTHR34978">
    <property type="entry name" value="POSSIBLE SENSOR-TRANSDUCER PROTEIN BLAR"/>
    <property type="match status" value="1"/>
</dbReference>
<proteinExistence type="predicted"/>
<dbReference type="AlphaFoldDB" id="A0A2S6IGG8"/>
<evidence type="ECO:0000313" key="4">
    <source>
        <dbReference type="EMBL" id="PPK93315.1"/>
    </source>
</evidence>
<comment type="caution">
    <text evidence="4">The sequence shown here is derived from an EMBL/GenBank/DDBJ whole genome shotgun (WGS) entry which is preliminary data.</text>
</comment>
<protein>
    <submittedName>
        <fullName evidence="4">Beta-lactamase regulating signal transducer with metallopeptidase domain</fullName>
    </submittedName>
</protein>
<dbReference type="EMBL" id="PTJE01000007">
    <property type="protein sequence ID" value="PPK93315.1"/>
    <property type="molecule type" value="Genomic_DNA"/>
</dbReference>
<dbReference type="SUPFAM" id="SSF74653">
    <property type="entry name" value="TolA/TonB C-terminal domain"/>
    <property type="match status" value="1"/>
</dbReference>
<feature type="domain" description="TonB C-terminal" evidence="2">
    <location>
        <begin position="495"/>
        <end position="555"/>
    </location>
</feature>
<feature type="transmembrane region" description="Helical" evidence="1">
    <location>
        <begin position="269"/>
        <end position="288"/>
    </location>
</feature>
<keyword evidence="1" id="KW-0812">Transmembrane</keyword>
<dbReference type="Proteomes" id="UP000239002">
    <property type="component" value="Unassembled WGS sequence"/>
</dbReference>
<dbReference type="Pfam" id="PF05569">
    <property type="entry name" value="Peptidase_M56"/>
    <property type="match status" value="1"/>
</dbReference>
<keyword evidence="1" id="KW-0472">Membrane</keyword>
<dbReference type="InterPro" id="IPR052173">
    <property type="entry name" value="Beta-lactam_resp_regulator"/>
</dbReference>
<dbReference type="Gene3D" id="3.30.1150.10">
    <property type="match status" value="1"/>
</dbReference>
<accession>A0A2S6IGG8</accession>
<evidence type="ECO:0000259" key="3">
    <source>
        <dbReference type="Pfam" id="PF05569"/>
    </source>
</evidence>
<name>A0A2S6IGG8_9FLAO</name>
<dbReference type="PANTHER" id="PTHR34978:SF3">
    <property type="entry name" value="SLR0241 PROTEIN"/>
    <property type="match status" value="1"/>
</dbReference>
<dbReference type="OrthoDB" id="1522859at2"/>
<organism evidence="4 5">
    <name type="scientific">Nonlabens xylanidelens</name>
    <dbReference type="NCBI Taxonomy" id="191564"/>
    <lineage>
        <taxon>Bacteria</taxon>
        <taxon>Pseudomonadati</taxon>
        <taxon>Bacteroidota</taxon>
        <taxon>Flavobacteriia</taxon>
        <taxon>Flavobacteriales</taxon>
        <taxon>Flavobacteriaceae</taxon>
        <taxon>Nonlabens</taxon>
    </lineage>
</organism>
<dbReference type="Pfam" id="PF03544">
    <property type="entry name" value="TonB_C"/>
    <property type="match status" value="1"/>
</dbReference>
<dbReference type="CDD" id="cd07341">
    <property type="entry name" value="M56_BlaR1_MecR1_like"/>
    <property type="match status" value="1"/>
</dbReference>
<feature type="transmembrane region" description="Helical" evidence="1">
    <location>
        <begin position="35"/>
        <end position="55"/>
    </location>
</feature>
<dbReference type="InterPro" id="IPR037682">
    <property type="entry name" value="TonB_C"/>
</dbReference>
<evidence type="ECO:0000313" key="5">
    <source>
        <dbReference type="Proteomes" id="UP000239002"/>
    </source>
</evidence>
<feature type="transmembrane region" description="Helical" evidence="1">
    <location>
        <begin position="6"/>
        <end position="23"/>
    </location>
</feature>
<keyword evidence="5" id="KW-1185">Reference proteome</keyword>
<dbReference type="InterPro" id="IPR008756">
    <property type="entry name" value="Peptidase_M56"/>
</dbReference>
<dbReference type="RefSeq" id="WP_104516267.1">
    <property type="nucleotide sequence ID" value="NZ_MQVW01000012.1"/>
</dbReference>
<sequence length="557" mass="63785">MIQHILHSSLLAVLLYGVYHLFLRKETFFQWNRAYLLAIPLLSITIPFLSAPFSIDMTPTVIDEVVPLASVDIGNVSMISEQPITIKTSKPIDYKMIAVSIYSIGAFISLLFFLYNVSSIKEIIRLGTTHFKDGIWITKTSQKLTAFSFFKNIVIDENLDSKKVDEILNHEIIHVKQCHSWDLMAFEVYKIIFWFHPICYIAQKELKQVHEYIVDDVLIKNQESITYQESLLKTVFGTEQFSLASSYFNKSLLKNRILMLQKKKSTAKALFKLAFLLPIVLGSLIFTACNEEPEFIEETIVLDDSNNYGIVKRSEFKAGLKDYYLNISKEDKKFIEEIVNNNSFEIKKEDSIKIRKLATLFPILMKNGTTIILDDIDNTGIISAHESPFDKDVRFDGFPLEYHLNMTKKEYANFVKYISINYPNTTHSYTDGYNDGIEAVDFDIPFSKLEEVPHFEDCTGTQVEIKKCTVDKITSFVNENFNTEIAKDLPGRHKIAVQFKIDKNGNVTGVQSKAKSIELQNEAARVINKLPKMIPGKQKGKAVTTIYALPIIFEIKE</sequence>
<feature type="domain" description="Peptidase M56" evidence="3">
    <location>
        <begin position="155"/>
        <end position="260"/>
    </location>
</feature>
<gene>
    <name evidence="4" type="ORF">LY01_02600</name>
</gene>
<feature type="transmembrane region" description="Helical" evidence="1">
    <location>
        <begin position="96"/>
        <end position="115"/>
    </location>
</feature>
<reference evidence="4 5" key="1">
    <citation type="submission" date="2018-02" db="EMBL/GenBank/DDBJ databases">
        <title>Genomic Encyclopedia of Archaeal and Bacterial Type Strains, Phase II (KMG-II): from individual species to whole genera.</title>
        <authorList>
            <person name="Goeker M."/>
        </authorList>
    </citation>
    <scope>NUCLEOTIDE SEQUENCE [LARGE SCALE GENOMIC DNA]</scope>
    <source>
        <strain evidence="4 5">DSM 16809</strain>
    </source>
</reference>
<evidence type="ECO:0000259" key="2">
    <source>
        <dbReference type="Pfam" id="PF03544"/>
    </source>
</evidence>
<dbReference type="GO" id="GO:0055085">
    <property type="term" value="P:transmembrane transport"/>
    <property type="evidence" value="ECO:0007669"/>
    <property type="project" value="InterPro"/>
</dbReference>
<evidence type="ECO:0000256" key="1">
    <source>
        <dbReference type="SAM" id="Phobius"/>
    </source>
</evidence>